<dbReference type="PANTHER" id="PTHR33736:SF28">
    <property type="entry name" value="F-BOX PLANT-LIKE PROTEIN"/>
    <property type="match status" value="1"/>
</dbReference>
<reference evidence="2" key="1">
    <citation type="journal article" date="2017" name="Front. Plant Sci.">
        <title>Climate Clever Clovers: New Paradigm to Reduce the Environmental Footprint of Ruminants by Breeding Low Methanogenic Forages Utilizing Haplotype Variation.</title>
        <authorList>
            <person name="Kaur P."/>
            <person name="Appels R."/>
            <person name="Bayer P.E."/>
            <person name="Keeble-Gagnere G."/>
            <person name="Wang J."/>
            <person name="Hirakawa H."/>
            <person name="Shirasawa K."/>
            <person name="Vercoe P."/>
            <person name="Stefanova K."/>
            <person name="Durmic Z."/>
            <person name="Nichols P."/>
            <person name="Revell C."/>
            <person name="Isobe S.N."/>
            <person name="Edwards D."/>
            <person name="Erskine W."/>
        </authorList>
    </citation>
    <scope>NUCLEOTIDE SEQUENCE [LARGE SCALE GENOMIC DNA]</scope>
    <source>
        <strain evidence="2">cv. Daliak</strain>
    </source>
</reference>
<dbReference type="SUPFAM" id="SSF81383">
    <property type="entry name" value="F-box domain"/>
    <property type="match status" value="1"/>
</dbReference>
<dbReference type="OrthoDB" id="1419693at2759"/>
<dbReference type="InterPro" id="IPR045283">
    <property type="entry name" value="AT3G44326-like"/>
</dbReference>
<evidence type="ECO:0000313" key="1">
    <source>
        <dbReference type="EMBL" id="GAU26195.1"/>
    </source>
</evidence>
<sequence length="200" mass="22698">MSVFSKLDEDVITFHILPHLDGKTLIILSSVSSQFHNLIWKNINNNSDLWLNICISTWPSLLTTLPGGYRSFFLDAFPSIHPPLNNPLPPPLPRNASFFYTVDIFLRGEQQPLCSLHNIQLLIDTYHPCIFEVLLIHTKEKKNFIKRPEWNKACWELVYLWMSSCFCGTGDHRGYGGVRVSAACASGAINFLYGDDKVLG</sequence>
<dbReference type="Gene3D" id="1.20.1280.50">
    <property type="match status" value="1"/>
</dbReference>
<dbReference type="InterPro" id="IPR036047">
    <property type="entry name" value="F-box-like_dom_sf"/>
</dbReference>
<evidence type="ECO:0008006" key="3">
    <source>
        <dbReference type="Google" id="ProtNLM"/>
    </source>
</evidence>
<keyword evidence="2" id="KW-1185">Reference proteome</keyword>
<evidence type="ECO:0000313" key="2">
    <source>
        <dbReference type="Proteomes" id="UP000242715"/>
    </source>
</evidence>
<dbReference type="EMBL" id="DF973330">
    <property type="protein sequence ID" value="GAU26195.1"/>
    <property type="molecule type" value="Genomic_DNA"/>
</dbReference>
<accession>A0A2Z6MRG0</accession>
<gene>
    <name evidence="1" type="ORF">TSUD_354170</name>
</gene>
<protein>
    <recommendedName>
        <fullName evidence="3">F-box domain-containing protein</fullName>
    </recommendedName>
</protein>
<dbReference type="Proteomes" id="UP000242715">
    <property type="component" value="Unassembled WGS sequence"/>
</dbReference>
<organism evidence="1 2">
    <name type="scientific">Trifolium subterraneum</name>
    <name type="common">Subterranean clover</name>
    <dbReference type="NCBI Taxonomy" id="3900"/>
    <lineage>
        <taxon>Eukaryota</taxon>
        <taxon>Viridiplantae</taxon>
        <taxon>Streptophyta</taxon>
        <taxon>Embryophyta</taxon>
        <taxon>Tracheophyta</taxon>
        <taxon>Spermatophyta</taxon>
        <taxon>Magnoliopsida</taxon>
        <taxon>eudicotyledons</taxon>
        <taxon>Gunneridae</taxon>
        <taxon>Pentapetalae</taxon>
        <taxon>rosids</taxon>
        <taxon>fabids</taxon>
        <taxon>Fabales</taxon>
        <taxon>Fabaceae</taxon>
        <taxon>Papilionoideae</taxon>
        <taxon>50 kb inversion clade</taxon>
        <taxon>NPAAA clade</taxon>
        <taxon>Hologalegina</taxon>
        <taxon>IRL clade</taxon>
        <taxon>Trifolieae</taxon>
        <taxon>Trifolium</taxon>
    </lineage>
</organism>
<name>A0A2Z6MRG0_TRISU</name>
<dbReference type="CDD" id="cd09917">
    <property type="entry name" value="F-box_SF"/>
    <property type="match status" value="1"/>
</dbReference>
<proteinExistence type="predicted"/>
<dbReference type="AlphaFoldDB" id="A0A2Z6MRG0"/>
<dbReference type="PANTHER" id="PTHR33736">
    <property type="entry name" value="F-BOX PROTEIN-RELATED"/>
    <property type="match status" value="1"/>
</dbReference>